<dbReference type="EMBL" id="VJON01000015">
    <property type="protein sequence ID" value="TSE34722.1"/>
    <property type="molecule type" value="Genomic_DNA"/>
</dbReference>
<sequence length="74" mass="7778">MDTVTVTVLVGGWWLPGRHLAAGDTLTLDAATAEALARRGIVRLPDAVTGASQPDEVVASNANKPARKRAKKED</sequence>
<organism evidence="2 3">
    <name type="scientific">Tepidimonas charontis</name>
    <dbReference type="NCBI Taxonomy" id="2267262"/>
    <lineage>
        <taxon>Bacteria</taxon>
        <taxon>Pseudomonadati</taxon>
        <taxon>Pseudomonadota</taxon>
        <taxon>Betaproteobacteria</taxon>
        <taxon>Burkholderiales</taxon>
        <taxon>Tepidimonas</taxon>
    </lineage>
</organism>
<evidence type="ECO:0000256" key="1">
    <source>
        <dbReference type="SAM" id="MobiDB-lite"/>
    </source>
</evidence>
<feature type="compositionally biased region" description="Basic residues" evidence="1">
    <location>
        <begin position="65"/>
        <end position="74"/>
    </location>
</feature>
<accession>A0A554XFW8</accession>
<evidence type="ECO:0000313" key="2">
    <source>
        <dbReference type="EMBL" id="TSE34722.1"/>
    </source>
</evidence>
<reference evidence="2 3" key="1">
    <citation type="submission" date="2019-07" db="EMBL/GenBank/DDBJ databases">
        <title>Tepidimonas charontis SPSP-6 draft genome.</title>
        <authorList>
            <person name="Da Costa M.S."/>
            <person name="Froufe H.J.C."/>
            <person name="Egas C."/>
            <person name="Albuquerque L."/>
        </authorList>
    </citation>
    <scope>NUCLEOTIDE SEQUENCE [LARGE SCALE GENOMIC DNA]</scope>
    <source>
        <strain evidence="2 3">SPSP-6</strain>
    </source>
</reference>
<protein>
    <submittedName>
        <fullName evidence="2">Uncharacterized protein</fullName>
    </submittedName>
</protein>
<proteinExistence type="predicted"/>
<keyword evidence="3" id="KW-1185">Reference proteome</keyword>
<dbReference type="Proteomes" id="UP000318294">
    <property type="component" value="Unassembled WGS sequence"/>
</dbReference>
<feature type="region of interest" description="Disordered" evidence="1">
    <location>
        <begin position="50"/>
        <end position="74"/>
    </location>
</feature>
<evidence type="ECO:0000313" key="3">
    <source>
        <dbReference type="Proteomes" id="UP000318294"/>
    </source>
</evidence>
<dbReference type="RefSeq" id="WP_144328189.1">
    <property type="nucleotide sequence ID" value="NZ_VJON01000015.1"/>
</dbReference>
<gene>
    <name evidence="2" type="ORF">Tchar_01226</name>
</gene>
<comment type="caution">
    <text evidence="2">The sequence shown here is derived from an EMBL/GenBank/DDBJ whole genome shotgun (WGS) entry which is preliminary data.</text>
</comment>
<dbReference type="AlphaFoldDB" id="A0A554XFW8"/>
<name>A0A554XFW8_9BURK</name>